<keyword evidence="1" id="KW-0472">Membrane</keyword>
<dbReference type="EMBL" id="KX148551">
    <property type="protein sequence ID" value="AOR51367.1"/>
    <property type="molecule type" value="Viral_cRNA"/>
</dbReference>
<reference evidence="2" key="2">
    <citation type="submission" date="2016-04" db="EMBL/GenBank/DDBJ databases">
        <authorList>
            <person name="Evans L.H."/>
            <person name="Alamgir A."/>
            <person name="Owens N."/>
            <person name="Weber N.D."/>
            <person name="Virtaneva K."/>
            <person name="Barbian K."/>
            <person name="Babar A."/>
            <person name="Rosenke K."/>
        </authorList>
    </citation>
    <scope>NUCLEOTIDE SEQUENCE</scope>
</reference>
<reference evidence="2" key="1">
    <citation type="journal article" date="2016" name="Virology">
        <title>West African Anopheles gambiae mosquitoes harbor a taxonomically diverse virome including new insect-specific flaviviruses, mononegaviruses, and totiviruses.</title>
        <authorList>
            <person name="Fauver J.R."/>
            <person name="Grubaugh N.D."/>
            <person name="Krajacich B.J."/>
            <person name="Weger-Lucarelli J."/>
            <person name="Lakin S.M."/>
            <person name="Fakoli L.S. Jr"/>
            <person name="Bolay F.K."/>
            <person name="Diclaro J.W. Jr"/>
            <person name="Dabire K.R."/>
            <person name="Foy B.D."/>
            <person name="Brackney D.E."/>
            <person name="Ebel G.D."/>
            <person name="Stenglein M.D."/>
        </authorList>
    </citation>
    <scope>NUCLEOTIDE SEQUENCE</scope>
</reference>
<name>A0A1C9U5D3_9VIRU</name>
<evidence type="ECO:0000256" key="1">
    <source>
        <dbReference type="SAM" id="Phobius"/>
    </source>
</evidence>
<feature type="transmembrane region" description="Helical" evidence="1">
    <location>
        <begin position="552"/>
        <end position="576"/>
    </location>
</feature>
<organism evidence="2">
    <name type="scientific">Bolahun virus variant 1</name>
    <dbReference type="NCBI Taxonomy" id="1903426"/>
    <lineage>
        <taxon>Viruses</taxon>
        <taxon>Riboviria</taxon>
    </lineage>
</organism>
<evidence type="ECO:0000313" key="2">
    <source>
        <dbReference type="EMBL" id="AOR51367.1"/>
    </source>
</evidence>
<sequence length="638" mass="71435">MAALALLLVITCSVVKASWGITAYDCGLPQINLTSISLVSTPICTPDVDQTTSRKVRVAITQNRLTQDIRYMRCSVSTTNLLYRCGKTIDTFHDGGIFSDEIKVSREECQDIVNKGIYRMFTANGAIDITIKAGVTKVSVTTRGEIRGGSCTPGNSLERNGRFYDRPVVQTEIVVRYSTGIGIADIEDKTIAIESVKFPISQEQGVDADLGHIFWKIPTPDCSGQDSKSLVYEGVAELVQDNSNGHQLVQVTHSGYDFQILIENKTTYICGLLSHYTEHPKLFLTLLSEDQPSMRIESKVGPRDVNMLNYINSKIVYAFRHIRANVIDLYRMFKNDRCQTNNRITKNLMTLALLSPKEFAFAYGGPGCTAVTRGEVVYLAKCPPVSVLPNRAEKGCFNELPVSYKNSSYFMSPRSRILLKVGTPVDCLADMRPKYRLNDKWFYNTPDGLSETIPPKTISVEPLNFEFVDSIKVREGMYDSDLVEKYQRTIISPVVRDIITTRMVNAISGDNALPDGYQLSYAFNPVDYGKIKETVGGFWSSFSDKAKDSGSWFGFFIMIFAVYKCIVYTLGCLLNFRELKREVGCLLAIPLCLVEAITNLVLHNRILKSFRQPKPDAEEEEMEDLKATDPSTVVIHNL</sequence>
<keyword evidence="1" id="KW-0812">Transmembrane</keyword>
<keyword evidence="1" id="KW-1133">Transmembrane helix</keyword>
<dbReference type="Pfam" id="PF24664">
    <property type="entry name" value="Monjiviricetes_fusion"/>
    <property type="match status" value="1"/>
</dbReference>
<proteinExistence type="predicted"/>
<accession>A0A1C9U5D3</accession>
<protein>
    <submittedName>
        <fullName evidence="2">Putative glycoprotein</fullName>
    </submittedName>
</protein>